<feature type="domain" description="DUF4781" evidence="1">
    <location>
        <begin position="3"/>
        <end position="50"/>
    </location>
</feature>
<organism evidence="2 3">
    <name type="scientific">Glossina pallidipes</name>
    <name type="common">Tsetse fly</name>
    <dbReference type="NCBI Taxonomy" id="7398"/>
    <lineage>
        <taxon>Eukaryota</taxon>
        <taxon>Metazoa</taxon>
        <taxon>Ecdysozoa</taxon>
        <taxon>Arthropoda</taxon>
        <taxon>Hexapoda</taxon>
        <taxon>Insecta</taxon>
        <taxon>Pterygota</taxon>
        <taxon>Neoptera</taxon>
        <taxon>Endopterygota</taxon>
        <taxon>Diptera</taxon>
        <taxon>Brachycera</taxon>
        <taxon>Muscomorpha</taxon>
        <taxon>Hippoboscoidea</taxon>
        <taxon>Glossinidae</taxon>
        <taxon>Glossina</taxon>
    </lineage>
</organism>
<proteinExistence type="predicted"/>
<evidence type="ECO:0000313" key="2">
    <source>
        <dbReference type="EnsemblMetazoa" id="GPAI014987-PA"/>
    </source>
</evidence>
<accession>A0A1A9ZHS5</accession>
<dbReference type="InterPro" id="IPR031962">
    <property type="entry name" value="DUF4781"/>
</dbReference>
<reference evidence="2" key="2">
    <citation type="submission" date="2020-05" db="UniProtKB">
        <authorList>
            <consortium name="EnsemblMetazoa"/>
        </authorList>
    </citation>
    <scope>IDENTIFICATION</scope>
    <source>
        <strain evidence="2">IAEA</strain>
    </source>
</reference>
<dbReference type="AlphaFoldDB" id="A0A1A9ZHS5"/>
<dbReference type="VEuPathDB" id="VectorBase:GPAI014987"/>
<dbReference type="Proteomes" id="UP000092445">
    <property type="component" value="Unassembled WGS sequence"/>
</dbReference>
<dbReference type="STRING" id="7398.A0A1A9ZHS5"/>
<evidence type="ECO:0000259" key="1">
    <source>
        <dbReference type="Pfam" id="PF16013"/>
    </source>
</evidence>
<evidence type="ECO:0000313" key="3">
    <source>
        <dbReference type="Proteomes" id="UP000092445"/>
    </source>
</evidence>
<keyword evidence="3" id="KW-1185">Reference proteome</keyword>
<sequence length="111" mass="12273">MEIFYILRNIRNGDDIQSEDVMQLAALVLFSHSVYNFRMAPKIVGESRSGYNAVAQTFIPNTKPTNMAVNMPSNSFFGPSLPKELSLITVPKIVAVIGPIREISACSRPKT</sequence>
<dbReference type="Pfam" id="PF16013">
    <property type="entry name" value="DUF4781"/>
    <property type="match status" value="1"/>
</dbReference>
<protein>
    <recommendedName>
        <fullName evidence="1">DUF4781 domain-containing protein</fullName>
    </recommendedName>
</protein>
<reference evidence="3" key="1">
    <citation type="submission" date="2014-03" db="EMBL/GenBank/DDBJ databases">
        <authorList>
            <person name="Aksoy S."/>
            <person name="Warren W."/>
            <person name="Wilson R.K."/>
        </authorList>
    </citation>
    <scope>NUCLEOTIDE SEQUENCE [LARGE SCALE GENOMIC DNA]</scope>
    <source>
        <strain evidence="3">IAEA</strain>
    </source>
</reference>
<dbReference type="EnsemblMetazoa" id="GPAI014987-RA">
    <property type="protein sequence ID" value="GPAI014987-PA"/>
    <property type="gene ID" value="GPAI014987"/>
</dbReference>
<name>A0A1A9ZHS5_GLOPL</name>